<sequence>MKRNRNRWNTPPAYFDGYMGFLGHKCGFDLKPKKDMQFRVMCVELSGFPDGPVVTLLLEDDIHECFWEVKRMSFAMN</sequence>
<evidence type="ECO:0000313" key="1">
    <source>
        <dbReference type="EMBL" id="PYF01794.1"/>
    </source>
</evidence>
<organism evidence="1 2">
    <name type="scientific">Rhodopseudomonas faecalis</name>
    <dbReference type="NCBI Taxonomy" id="99655"/>
    <lineage>
        <taxon>Bacteria</taxon>
        <taxon>Pseudomonadati</taxon>
        <taxon>Pseudomonadota</taxon>
        <taxon>Alphaproteobacteria</taxon>
        <taxon>Hyphomicrobiales</taxon>
        <taxon>Nitrobacteraceae</taxon>
        <taxon>Rhodopseudomonas</taxon>
    </lineage>
</organism>
<reference evidence="1 2" key="1">
    <citation type="submission" date="2018-06" db="EMBL/GenBank/DDBJ databases">
        <title>Genomic Encyclopedia of Archaeal and Bacterial Type Strains, Phase II (KMG-II): from individual species to whole genera.</title>
        <authorList>
            <person name="Goeker M."/>
        </authorList>
    </citation>
    <scope>NUCLEOTIDE SEQUENCE [LARGE SCALE GENOMIC DNA]</scope>
    <source>
        <strain evidence="1 2">JCM 11668</strain>
    </source>
</reference>
<gene>
    <name evidence="1" type="ORF">BJ122_11717</name>
</gene>
<protein>
    <submittedName>
        <fullName evidence="1">Uncharacterized protein</fullName>
    </submittedName>
</protein>
<dbReference type="Proteomes" id="UP000248148">
    <property type="component" value="Unassembled WGS sequence"/>
</dbReference>
<evidence type="ECO:0000313" key="2">
    <source>
        <dbReference type="Proteomes" id="UP000248148"/>
    </source>
</evidence>
<dbReference type="AlphaFoldDB" id="A0A318TAR3"/>
<comment type="caution">
    <text evidence="1">The sequence shown here is derived from an EMBL/GenBank/DDBJ whole genome shotgun (WGS) entry which is preliminary data.</text>
</comment>
<name>A0A318TAR3_9BRAD</name>
<keyword evidence="2" id="KW-1185">Reference proteome</keyword>
<accession>A0A318TAR3</accession>
<dbReference type="EMBL" id="QJTI01000017">
    <property type="protein sequence ID" value="PYF01794.1"/>
    <property type="molecule type" value="Genomic_DNA"/>
</dbReference>
<proteinExistence type="predicted"/>